<dbReference type="GO" id="GO:0031966">
    <property type="term" value="C:mitochondrial membrane"/>
    <property type="evidence" value="ECO:0007669"/>
    <property type="project" value="UniProtKB-SubCell"/>
</dbReference>
<keyword evidence="11" id="KW-0520">NAD</keyword>
<keyword evidence="6" id="KW-0679">Respiratory chain</keyword>
<evidence type="ECO:0000256" key="13">
    <source>
        <dbReference type="ARBA" id="ARBA00023136"/>
    </source>
</evidence>
<evidence type="ECO:0000256" key="14">
    <source>
        <dbReference type="ARBA" id="ARBA00031019"/>
    </source>
</evidence>
<keyword evidence="9" id="KW-0249">Electron transport</keyword>
<evidence type="ECO:0000256" key="3">
    <source>
        <dbReference type="ARBA" id="ARBA00012944"/>
    </source>
</evidence>
<evidence type="ECO:0000256" key="10">
    <source>
        <dbReference type="ARBA" id="ARBA00022989"/>
    </source>
</evidence>
<feature type="transmembrane region" description="Helical" evidence="16">
    <location>
        <begin position="88"/>
        <end position="110"/>
    </location>
</feature>
<evidence type="ECO:0000256" key="4">
    <source>
        <dbReference type="ARBA" id="ARBA00021095"/>
    </source>
</evidence>
<keyword evidence="5" id="KW-0813">Transport</keyword>
<accession>Q402M0</accession>
<dbReference type="CTD" id="4541"/>
<evidence type="ECO:0000313" key="17">
    <source>
        <dbReference type="EMBL" id="BAE20025.1"/>
    </source>
</evidence>
<evidence type="ECO:0000256" key="7">
    <source>
        <dbReference type="ARBA" id="ARBA00022692"/>
    </source>
</evidence>
<keyword evidence="10 16" id="KW-1133">Transmembrane helix</keyword>
<dbReference type="GeneID" id="3666204"/>
<evidence type="ECO:0000256" key="6">
    <source>
        <dbReference type="ARBA" id="ARBA00022660"/>
    </source>
</evidence>
<dbReference type="GO" id="GO:0008137">
    <property type="term" value="F:NADH dehydrogenase (ubiquinone) activity"/>
    <property type="evidence" value="ECO:0007669"/>
    <property type="project" value="UniProtKB-EC"/>
</dbReference>
<dbReference type="EMBL" id="AB177879">
    <property type="protein sequence ID" value="BAE20025.1"/>
    <property type="molecule type" value="Genomic_DNA"/>
</dbReference>
<keyword evidence="7 16" id="KW-0812">Transmembrane</keyword>
<feature type="transmembrane region" description="Helical" evidence="16">
    <location>
        <begin position="7"/>
        <end position="29"/>
    </location>
</feature>
<protein>
    <recommendedName>
        <fullName evidence="4">NADH-ubiquinone oxidoreductase chain 6</fullName>
        <ecNumber evidence="3">7.1.1.2</ecNumber>
    </recommendedName>
    <alternativeName>
        <fullName evidence="14">NADH dehydrogenase subunit 6</fullName>
    </alternativeName>
</protein>
<dbReference type="PANTHER" id="PTHR11435">
    <property type="entry name" value="NADH UBIQUINONE OXIDOREDUCTASE SUBUNIT ND6"/>
    <property type="match status" value="1"/>
</dbReference>
<organism evidence="17">
    <name type="scientific">Acrochordus granulatus</name>
    <name type="common">Rasp-skinned water snake</name>
    <dbReference type="NCBI Taxonomy" id="46287"/>
    <lineage>
        <taxon>Eukaryota</taxon>
        <taxon>Metazoa</taxon>
        <taxon>Chordata</taxon>
        <taxon>Craniata</taxon>
        <taxon>Vertebrata</taxon>
        <taxon>Euteleostomi</taxon>
        <taxon>Lepidosauria</taxon>
        <taxon>Squamata</taxon>
        <taxon>Bifurcata</taxon>
        <taxon>Unidentata</taxon>
        <taxon>Episquamata</taxon>
        <taxon>Toxicofera</taxon>
        <taxon>Serpentes</taxon>
        <taxon>Acrochordoidea</taxon>
        <taxon>Acrochordidae</taxon>
        <taxon>Acrochordus</taxon>
    </lineage>
</organism>
<evidence type="ECO:0000256" key="1">
    <source>
        <dbReference type="ARBA" id="ARBA00004225"/>
    </source>
</evidence>
<feature type="transmembrane region" description="Helical" evidence="16">
    <location>
        <begin position="35"/>
        <end position="67"/>
    </location>
</feature>
<dbReference type="AlphaFoldDB" id="Q402M0"/>
<comment type="catalytic activity">
    <reaction evidence="15">
        <text>a ubiquinone + NADH + 5 H(+)(in) = a ubiquinol + NAD(+) + 4 H(+)(out)</text>
        <dbReference type="Rhea" id="RHEA:29091"/>
        <dbReference type="Rhea" id="RHEA-COMP:9565"/>
        <dbReference type="Rhea" id="RHEA-COMP:9566"/>
        <dbReference type="ChEBI" id="CHEBI:15378"/>
        <dbReference type="ChEBI" id="CHEBI:16389"/>
        <dbReference type="ChEBI" id="CHEBI:17976"/>
        <dbReference type="ChEBI" id="CHEBI:57540"/>
        <dbReference type="ChEBI" id="CHEBI:57945"/>
        <dbReference type="EC" id="7.1.1.2"/>
    </reaction>
</comment>
<comment type="subcellular location">
    <subcellularLocation>
        <location evidence="1">Mitochondrion membrane</location>
        <topology evidence="1">Multi-pass membrane protein</topology>
    </subcellularLocation>
</comment>
<keyword evidence="13 16" id="KW-0472">Membrane</keyword>
<comment type="similarity">
    <text evidence="2">Belongs to the complex I subunit 6 family.</text>
</comment>
<reference evidence="17" key="1">
    <citation type="journal article" date="2005" name="J. Mol. Evol.">
        <title>Complete mitochondrial DNA sequences of six snakes: phylogenetic relationships and molecular evolution of genomic features.</title>
        <authorList>
            <person name="Dong S."/>
            <person name="Kumazawa Y."/>
        </authorList>
    </citation>
    <scope>NUCLEOTIDE SEQUENCE</scope>
</reference>
<evidence type="ECO:0000256" key="16">
    <source>
        <dbReference type="SAM" id="Phobius"/>
    </source>
</evidence>
<proteinExistence type="inferred from homology"/>
<dbReference type="InterPro" id="IPR050269">
    <property type="entry name" value="ComplexI_Subunit6"/>
</dbReference>
<dbReference type="RefSeq" id="YP_313718.1">
    <property type="nucleotide sequence ID" value="NC_007400.1"/>
</dbReference>
<dbReference type="PANTHER" id="PTHR11435:SF1">
    <property type="entry name" value="NADH-UBIQUINONE OXIDOREDUCTASE CHAIN 6"/>
    <property type="match status" value="1"/>
</dbReference>
<evidence type="ECO:0000256" key="11">
    <source>
        <dbReference type="ARBA" id="ARBA00023027"/>
    </source>
</evidence>
<keyword evidence="8" id="KW-1278">Translocase</keyword>
<evidence type="ECO:0000256" key="2">
    <source>
        <dbReference type="ARBA" id="ARBA00005698"/>
    </source>
</evidence>
<sequence length="170" mass="18943">MEYINYLAIVFMVIFGVMLSVVSVSYYGVVALMGFVFFCCVIMVFMGQVFIALVMFIVYLGGLVVVFGYCVSLEKDFVGLFSNMLWKYVSLVGACFGFIISLLVVSLFGFDGWFVTMWRGSCVDTMVNGFSVFYGDGGVGLIVCLWGLFMTLFSVLIILGWSKSVSFRSF</sequence>
<evidence type="ECO:0000256" key="8">
    <source>
        <dbReference type="ARBA" id="ARBA00022967"/>
    </source>
</evidence>
<evidence type="ECO:0000256" key="5">
    <source>
        <dbReference type="ARBA" id="ARBA00022448"/>
    </source>
</evidence>
<evidence type="ECO:0000256" key="15">
    <source>
        <dbReference type="ARBA" id="ARBA00049551"/>
    </source>
</evidence>
<evidence type="ECO:0000256" key="12">
    <source>
        <dbReference type="ARBA" id="ARBA00023128"/>
    </source>
</evidence>
<evidence type="ECO:0000256" key="9">
    <source>
        <dbReference type="ARBA" id="ARBA00022982"/>
    </source>
</evidence>
<geneLocation type="mitochondrion" evidence="17"/>
<name>Q402M0_ACRGR</name>
<keyword evidence="12 17" id="KW-0496">Mitochondrion</keyword>
<gene>
    <name evidence="17" type="primary">ND6</name>
</gene>
<dbReference type="EC" id="7.1.1.2" evidence="3"/>
<feature type="transmembrane region" description="Helical" evidence="16">
    <location>
        <begin position="139"/>
        <end position="161"/>
    </location>
</feature>